<dbReference type="AlphaFoldDB" id="A0A699HCE1"/>
<protein>
    <submittedName>
        <fullName evidence="3">Retrovirus-related Pol polyprotein from transposon TNT 1-94</fullName>
    </submittedName>
</protein>
<accession>A0A699HCE1</accession>
<name>A0A699HCE1_TANCI</name>
<comment type="caution">
    <text evidence="3">The sequence shown here is derived from an EMBL/GenBank/DDBJ whole genome shotgun (WGS) entry which is preliminary data.</text>
</comment>
<proteinExistence type="predicted"/>
<gene>
    <name evidence="3" type="ORF">Tci_315736</name>
</gene>
<dbReference type="EMBL" id="BKCJ010108275">
    <property type="protein sequence ID" value="GEX43761.1"/>
    <property type="molecule type" value="Genomic_DNA"/>
</dbReference>
<dbReference type="Pfam" id="PF07727">
    <property type="entry name" value="RVT_2"/>
    <property type="match status" value="1"/>
</dbReference>
<feature type="region of interest" description="Disordered" evidence="1">
    <location>
        <begin position="168"/>
        <end position="224"/>
    </location>
</feature>
<feature type="non-terminal residue" evidence="3">
    <location>
        <position position="482"/>
    </location>
</feature>
<sequence>MAAGSRNRPPMLATGRYPQWRLRFLTYIDTRPNGEALKKCILSGSYKPTTILVQAEEATDDSPAVPEHTTEMWEAIERLQQGESLNIQDVKTNLFWEFGKFTSHDGESMKSYYMRFYNLMNEMIRNNLTVTTMQVNVQFLQQLQPEWSRNANPLSLAATAQANQDLYYQKSRSHRSQAPSSKPSIPTRSHTTNRHKGKEIAKPITPPSEIASEEDSDPEQAQRDKDMQKNLALIAKYFKKIYKPTSKHPQTLGTRMWICLYGSRMTTSQESLGIRGQVKDSTYHKEKMLLCKQAEQGVLLQAEQYDWLEDMDEEVDEQELEAHYSYMAKIQEVPTADSGIDSKPVEQTKQAEFEKYKAFNDRAVDYDKLERRLNETLDHLLKQVRGNPSRPVQTRRQLTTDPKMCMYVLTVSTAEPKNIKEAMADFAWIEAMQMDVKMAFLNGPLKEDVYVAQPDGFVDPDHLEKVYRLRKALYRLKQAPRV</sequence>
<feature type="domain" description="Reverse transcriptase Ty1/copia-type" evidence="2">
    <location>
        <begin position="432"/>
        <end position="481"/>
    </location>
</feature>
<organism evidence="3">
    <name type="scientific">Tanacetum cinerariifolium</name>
    <name type="common">Dalmatian daisy</name>
    <name type="synonym">Chrysanthemum cinerariifolium</name>
    <dbReference type="NCBI Taxonomy" id="118510"/>
    <lineage>
        <taxon>Eukaryota</taxon>
        <taxon>Viridiplantae</taxon>
        <taxon>Streptophyta</taxon>
        <taxon>Embryophyta</taxon>
        <taxon>Tracheophyta</taxon>
        <taxon>Spermatophyta</taxon>
        <taxon>Magnoliopsida</taxon>
        <taxon>eudicotyledons</taxon>
        <taxon>Gunneridae</taxon>
        <taxon>Pentapetalae</taxon>
        <taxon>asterids</taxon>
        <taxon>campanulids</taxon>
        <taxon>Asterales</taxon>
        <taxon>Asteraceae</taxon>
        <taxon>Asteroideae</taxon>
        <taxon>Anthemideae</taxon>
        <taxon>Anthemidinae</taxon>
        <taxon>Tanacetum</taxon>
    </lineage>
</organism>
<reference evidence="3" key="1">
    <citation type="journal article" date="2019" name="Sci. Rep.">
        <title>Draft genome of Tanacetum cinerariifolium, the natural source of mosquito coil.</title>
        <authorList>
            <person name="Yamashiro T."/>
            <person name="Shiraishi A."/>
            <person name="Satake H."/>
            <person name="Nakayama K."/>
        </authorList>
    </citation>
    <scope>NUCLEOTIDE SEQUENCE</scope>
</reference>
<evidence type="ECO:0000259" key="2">
    <source>
        <dbReference type="Pfam" id="PF07727"/>
    </source>
</evidence>
<evidence type="ECO:0000256" key="1">
    <source>
        <dbReference type="SAM" id="MobiDB-lite"/>
    </source>
</evidence>
<feature type="compositionally biased region" description="Polar residues" evidence="1">
    <location>
        <begin position="176"/>
        <end position="190"/>
    </location>
</feature>
<dbReference type="InterPro" id="IPR013103">
    <property type="entry name" value="RVT_2"/>
</dbReference>
<evidence type="ECO:0000313" key="3">
    <source>
        <dbReference type="EMBL" id="GEX43761.1"/>
    </source>
</evidence>